<dbReference type="EC" id="3.4.-.-" evidence="7"/>
<dbReference type="InterPro" id="IPR045175">
    <property type="entry name" value="M28_fam"/>
</dbReference>
<name>A0A9P6KEQ9_9FUNG</name>
<dbReference type="Pfam" id="PF22249">
    <property type="entry name" value="ERMP1-TM"/>
    <property type="match status" value="1"/>
</dbReference>
<evidence type="ECO:0000313" key="12">
    <source>
        <dbReference type="Proteomes" id="UP000780801"/>
    </source>
</evidence>
<dbReference type="GO" id="GO:0046872">
    <property type="term" value="F:metal ion binding"/>
    <property type="evidence" value="ECO:0007669"/>
    <property type="project" value="UniProtKB-KW"/>
</dbReference>
<dbReference type="GO" id="GO:0008235">
    <property type="term" value="F:metalloexopeptidase activity"/>
    <property type="evidence" value="ECO:0007669"/>
    <property type="project" value="InterPro"/>
</dbReference>
<evidence type="ECO:0000256" key="1">
    <source>
        <dbReference type="ARBA" id="ARBA00001947"/>
    </source>
</evidence>
<evidence type="ECO:0000256" key="2">
    <source>
        <dbReference type="ARBA" id="ARBA00004240"/>
    </source>
</evidence>
<dbReference type="Proteomes" id="UP000780801">
    <property type="component" value="Unassembled WGS sequence"/>
</dbReference>
<protein>
    <recommendedName>
        <fullName evidence="7">Peptide hydrolase</fullName>
        <ecNumber evidence="7">3.4.-.-</ecNumber>
    </recommendedName>
</protein>
<keyword evidence="7" id="KW-0479">Metal-binding</keyword>
<dbReference type="PANTHER" id="PTHR12147:SF22">
    <property type="entry name" value="ENDOPLASMIC RETICULUM METALLOPEPTIDASE 1"/>
    <property type="match status" value="1"/>
</dbReference>
<keyword evidence="8" id="KW-1133">Transmembrane helix</keyword>
<dbReference type="PANTHER" id="PTHR12147">
    <property type="entry name" value="METALLOPEPTIDASE M28 FAMILY MEMBER"/>
    <property type="match status" value="1"/>
</dbReference>
<proteinExistence type="inferred from homology"/>
<dbReference type="GO" id="GO:0006508">
    <property type="term" value="P:proteolysis"/>
    <property type="evidence" value="ECO:0007669"/>
    <property type="project" value="UniProtKB-KW"/>
</dbReference>
<feature type="transmembrane region" description="Helical" evidence="8">
    <location>
        <begin position="176"/>
        <end position="195"/>
    </location>
</feature>
<evidence type="ECO:0000256" key="3">
    <source>
        <dbReference type="ARBA" id="ARBA00022670"/>
    </source>
</evidence>
<feature type="transmembrane region" description="Helical" evidence="8">
    <location>
        <begin position="343"/>
        <end position="367"/>
    </location>
</feature>
<feature type="transmembrane region" description="Helical" evidence="8">
    <location>
        <begin position="263"/>
        <end position="281"/>
    </location>
</feature>
<accession>A0A9P6KEQ9</accession>
<feature type="transmembrane region" description="Helical" evidence="8">
    <location>
        <begin position="207"/>
        <end position="228"/>
    </location>
</feature>
<evidence type="ECO:0000256" key="8">
    <source>
        <dbReference type="SAM" id="Phobius"/>
    </source>
</evidence>
<dbReference type="EMBL" id="JAABOA010000908">
    <property type="protein sequence ID" value="KAF9582834.1"/>
    <property type="molecule type" value="Genomic_DNA"/>
</dbReference>
<evidence type="ECO:0000259" key="10">
    <source>
        <dbReference type="Pfam" id="PF22249"/>
    </source>
</evidence>
<dbReference type="SUPFAM" id="SSF53187">
    <property type="entry name" value="Zn-dependent exopeptidases"/>
    <property type="match status" value="1"/>
</dbReference>
<keyword evidence="3 7" id="KW-0645">Protease</keyword>
<evidence type="ECO:0000259" key="9">
    <source>
        <dbReference type="Pfam" id="PF04389"/>
    </source>
</evidence>
<dbReference type="OrthoDB" id="76293at2759"/>
<dbReference type="InterPro" id="IPR053974">
    <property type="entry name" value="ERMP1_1-A_TM"/>
</dbReference>
<dbReference type="Gene3D" id="3.40.630.10">
    <property type="entry name" value="Zn peptidases"/>
    <property type="match status" value="1"/>
</dbReference>
<dbReference type="InterPro" id="IPR007484">
    <property type="entry name" value="Peptidase_M28"/>
</dbReference>
<comment type="caution">
    <text evidence="11">The sequence shown here is derived from an EMBL/GenBank/DDBJ whole genome shotgun (WGS) entry which is preliminary data.</text>
</comment>
<sequence length="645" mass="71575">DKVRAVINLEGCGSTGPEILFQANSRQMVEAYRRVPHPHGTVIGNDIFSTGVILSDTDFRQFVDHGNLTGLDMAVYKNSYIYHTELDLNENMEPGLPQHMGENTLALVRYLTEEVDLTEKFEKTSDVVFFDVLGWFFVSYSTEVATKIHLAIMGLTFLGVSLGASRPTLRSLTSILLSLAAGLLLPGIAAVILQTANKPLLWFTHEWLPFLFFGPSAVVGMFLVQYLLHNKHASTGANELSIFSGLQIFFTLLLAAATIHGLASGYMVAIYTLSTTIALFYNQRQQAAQVAIRSGKDSSALVFGVGFSTYFVASVIPSTYFIYSVFSMYDLVVPLLGRTGVSAPVDIVMAIIVGLTSFLVCPPILALSHRFGREALKKIILWLILVQVACLFYGVTFLKPYDKMHPKHIMAQHLRNLTSGETLVYVAHADPGPLYENYVMGVEELYGAKATFKHGAENPGDWYAIYPFSQFLDSYVIDTTPYIRSQTTNKTLGEAAWPLTELIKDAPKLIAENVSYDPETGLRRLTILCTHPRYILTVTSFDAALTWWSLSSGVPSTEMFHYVIRNAGGYLADGWRLDLEYKAPQGAEDRLKIEITSLETEGFAGDYERELEGSGEIAVMRKLVKAKPEFISLTYFSTVVSTFEL</sequence>
<keyword evidence="12" id="KW-1185">Reference proteome</keyword>
<feature type="transmembrane region" description="Helical" evidence="8">
    <location>
        <begin position="379"/>
        <end position="398"/>
    </location>
</feature>
<evidence type="ECO:0000313" key="11">
    <source>
        <dbReference type="EMBL" id="KAF9582834.1"/>
    </source>
</evidence>
<keyword evidence="4 7" id="KW-0378">Hydrolase</keyword>
<comment type="similarity">
    <text evidence="7">Belongs to the peptidase M28 family.</text>
</comment>
<comment type="subcellular location">
    <subcellularLocation>
        <location evidence="2">Endoplasmic reticulum</location>
    </subcellularLocation>
</comment>
<dbReference type="Pfam" id="PF04389">
    <property type="entry name" value="Peptidase_M28"/>
    <property type="match status" value="1"/>
</dbReference>
<feature type="transmembrane region" description="Helical" evidence="8">
    <location>
        <begin position="301"/>
        <end position="323"/>
    </location>
</feature>
<evidence type="ECO:0000256" key="7">
    <source>
        <dbReference type="RuleBase" id="RU361240"/>
    </source>
</evidence>
<feature type="domain" description="Peptidase M28" evidence="9">
    <location>
        <begin position="1"/>
        <end position="107"/>
    </location>
</feature>
<organism evidence="11 12">
    <name type="scientific">Lunasporangiospora selenospora</name>
    <dbReference type="NCBI Taxonomy" id="979761"/>
    <lineage>
        <taxon>Eukaryota</taxon>
        <taxon>Fungi</taxon>
        <taxon>Fungi incertae sedis</taxon>
        <taxon>Mucoromycota</taxon>
        <taxon>Mortierellomycotina</taxon>
        <taxon>Mortierellomycetes</taxon>
        <taxon>Mortierellales</taxon>
        <taxon>Mortierellaceae</taxon>
        <taxon>Lunasporangiospora</taxon>
    </lineage>
</organism>
<evidence type="ECO:0000256" key="6">
    <source>
        <dbReference type="ARBA" id="ARBA00022833"/>
    </source>
</evidence>
<keyword evidence="8" id="KW-0472">Membrane</keyword>
<keyword evidence="5" id="KW-0256">Endoplasmic reticulum</keyword>
<evidence type="ECO:0000256" key="5">
    <source>
        <dbReference type="ARBA" id="ARBA00022824"/>
    </source>
</evidence>
<keyword evidence="6 7" id="KW-0862">Zinc</keyword>
<feature type="transmembrane region" description="Helical" evidence="8">
    <location>
        <begin position="240"/>
        <end position="257"/>
    </location>
</feature>
<reference evidence="11" key="1">
    <citation type="journal article" date="2020" name="Fungal Divers.">
        <title>Resolving the Mortierellaceae phylogeny through synthesis of multi-gene phylogenetics and phylogenomics.</title>
        <authorList>
            <person name="Vandepol N."/>
            <person name="Liber J."/>
            <person name="Desiro A."/>
            <person name="Na H."/>
            <person name="Kennedy M."/>
            <person name="Barry K."/>
            <person name="Grigoriev I.V."/>
            <person name="Miller A.N."/>
            <person name="O'Donnell K."/>
            <person name="Stajich J.E."/>
            <person name="Bonito G."/>
        </authorList>
    </citation>
    <scope>NUCLEOTIDE SEQUENCE</scope>
    <source>
        <strain evidence="11">KOD1015</strain>
    </source>
</reference>
<dbReference type="GO" id="GO:0005783">
    <property type="term" value="C:endoplasmic reticulum"/>
    <property type="evidence" value="ECO:0007669"/>
    <property type="project" value="UniProtKB-SubCell"/>
</dbReference>
<keyword evidence="8" id="KW-0812">Transmembrane</keyword>
<dbReference type="AlphaFoldDB" id="A0A9P6KEQ9"/>
<feature type="non-terminal residue" evidence="11">
    <location>
        <position position="1"/>
    </location>
</feature>
<feature type="domain" description="Endoplasmic reticulum metallopeptidase 1/1-A TM" evidence="10">
    <location>
        <begin position="173"/>
        <end position="388"/>
    </location>
</feature>
<gene>
    <name evidence="11" type="ORF">BGW38_010698</name>
</gene>
<evidence type="ECO:0000256" key="4">
    <source>
        <dbReference type="ARBA" id="ARBA00022801"/>
    </source>
</evidence>
<comment type="cofactor">
    <cofactor evidence="1">
        <name>Zn(2+)</name>
        <dbReference type="ChEBI" id="CHEBI:29105"/>
    </cofactor>
</comment>